<evidence type="ECO:0000313" key="8">
    <source>
        <dbReference type="Proteomes" id="UP001163687"/>
    </source>
</evidence>
<evidence type="ECO:0000256" key="5">
    <source>
        <dbReference type="ARBA" id="ARBA00023163"/>
    </source>
</evidence>
<dbReference type="SUPFAM" id="SSF46689">
    <property type="entry name" value="Homeodomain-like"/>
    <property type="match status" value="1"/>
</dbReference>
<dbReference type="KEGG" id="cmic:caldi_06610"/>
<dbReference type="CDD" id="cd00009">
    <property type="entry name" value="AAA"/>
    <property type="match status" value="1"/>
</dbReference>
<evidence type="ECO:0000256" key="2">
    <source>
        <dbReference type="ARBA" id="ARBA00022840"/>
    </source>
</evidence>
<evidence type="ECO:0000256" key="1">
    <source>
        <dbReference type="ARBA" id="ARBA00022741"/>
    </source>
</evidence>
<dbReference type="Gene3D" id="1.10.10.60">
    <property type="entry name" value="Homeodomain-like"/>
    <property type="match status" value="1"/>
</dbReference>
<keyword evidence="8" id="KW-1185">Reference proteome</keyword>
<protein>
    <recommendedName>
        <fullName evidence="6">Sigma-54 factor interaction domain-containing protein</fullName>
    </recommendedName>
</protein>
<organism evidence="7 8">
    <name type="scientific">Caldinitratiruptor microaerophilus</name>
    <dbReference type="NCBI Taxonomy" id="671077"/>
    <lineage>
        <taxon>Bacteria</taxon>
        <taxon>Bacillati</taxon>
        <taxon>Bacillota</taxon>
        <taxon>Clostridia</taxon>
        <taxon>Eubacteriales</taxon>
        <taxon>Symbiobacteriaceae</taxon>
        <taxon>Caldinitratiruptor</taxon>
    </lineage>
</organism>
<name>A0AA35G709_9FIRM</name>
<keyword evidence="5" id="KW-0804">Transcription</keyword>
<keyword evidence="3" id="KW-0805">Transcription regulation</keyword>
<dbReference type="PROSITE" id="PS00676">
    <property type="entry name" value="SIGMA54_INTERACT_2"/>
    <property type="match status" value="1"/>
</dbReference>
<dbReference type="Pfam" id="PF00158">
    <property type="entry name" value="Sigma54_activat"/>
    <property type="match status" value="1"/>
</dbReference>
<dbReference type="PANTHER" id="PTHR32071">
    <property type="entry name" value="TRANSCRIPTIONAL REGULATORY PROTEIN"/>
    <property type="match status" value="1"/>
</dbReference>
<dbReference type="SUPFAM" id="SSF52540">
    <property type="entry name" value="P-loop containing nucleoside triphosphate hydrolases"/>
    <property type="match status" value="1"/>
</dbReference>
<dbReference type="Gene3D" id="1.10.8.60">
    <property type="match status" value="1"/>
</dbReference>
<keyword evidence="4" id="KW-0238">DNA-binding</keyword>
<dbReference type="PROSITE" id="PS00688">
    <property type="entry name" value="SIGMA54_INTERACT_3"/>
    <property type="match status" value="1"/>
</dbReference>
<keyword evidence="1" id="KW-0547">Nucleotide-binding</keyword>
<reference evidence="7" key="1">
    <citation type="submission" date="2022-03" db="EMBL/GenBank/DDBJ databases">
        <title>Complete genome sequence of Caldinitratiruptor microaerophilus.</title>
        <authorList>
            <person name="Mukaiyama R."/>
            <person name="Nishiyama T."/>
            <person name="Ueda K."/>
        </authorList>
    </citation>
    <scope>NUCLEOTIDE SEQUENCE</scope>
    <source>
        <strain evidence="7">JCM 16183</strain>
    </source>
</reference>
<accession>A0AA35G709</accession>
<dbReference type="InterPro" id="IPR002078">
    <property type="entry name" value="Sigma_54_int"/>
</dbReference>
<dbReference type="GO" id="GO:0006355">
    <property type="term" value="P:regulation of DNA-templated transcription"/>
    <property type="evidence" value="ECO:0007669"/>
    <property type="project" value="InterPro"/>
</dbReference>
<dbReference type="GO" id="GO:0005524">
    <property type="term" value="F:ATP binding"/>
    <property type="evidence" value="ECO:0007669"/>
    <property type="project" value="UniProtKB-KW"/>
</dbReference>
<dbReference type="Gene3D" id="3.40.50.300">
    <property type="entry name" value="P-loop containing nucleotide triphosphate hydrolases"/>
    <property type="match status" value="1"/>
</dbReference>
<evidence type="ECO:0000259" key="6">
    <source>
        <dbReference type="PROSITE" id="PS50045"/>
    </source>
</evidence>
<dbReference type="Pfam" id="PF02954">
    <property type="entry name" value="HTH_8"/>
    <property type="match status" value="1"/>
</dbReference>
<dbReference type="PRINTS" id="PR01590">
    <property type="entry name" value="HTHFIS"/>
</dbReference>
<proteinExistence type="predicted"/>
<dbReference type="EMBL" id="AP025628">
    <property type="protein sequence ID" value="BDG59571.1"/>
    <property type="molecule type" value="Genomic_DNA"/>
</dbReference>
<dbReference type="InterPro" id="IPR002197">
    <property type="entry name" value="HTH_Fis"/>
</dbReference>
<dbReference type="Proteomes" id="UP001163687">
    <property type="component" value="Chromosome"/>
</dbReference>
<dbReference type="InterPro" id="IPR025944">
    <property type="entry name" value="Sigma_54_int_dom_CS"/>
</dbReference>
<gene>
    <name evidence="7" type="ORF">caldi_06610</name>
</gene>
<dbReference type="InterPro" id="IPR027417">
    <property type="entry name" value="P-loop_NTPase"/>
</dbReference>
<evidence type="ECO:0000256" key="3">
    <source>
        <dbReference type="ARBA" id="ARBA00023015"/>
    </source>
</evidence>
<dbReference type="PROSITE" id="PS50045">
    <property type="entry name" value="SIGMA54_INTERACT_4"/>
    <property type="match status" value="1"/>
</dbReference>
<evidence type="ECO:0000256" key="4">
    <source>
        <dbReference type="ARBA" id="ARBA00023125"/>
    </source>
</evidence>
<evidence type="ECO:0000313" key="7">
    <source>
        <dbReference type="EMBL" id="BDG59571.1"/>
    </source>
</evidence>
<keyword evidence="2" id="KW-0067">ATP-binding</keyword>
<dbReference type="InterPro" id="IPR009057">
    <property type="entry name" value="Homeodomain-like_sf"/>
</dbReference>
<dbReference type="Pfam" id="PF25601">
    <property type="entry name" value="AAA_lid_14"/>
    <property type="match status" value="1"/>
</dbReference>
<feature type="domain" description="Sigma-54 factor interaction" evidence="6">
    <location>
        <begin position="13"/>
        <end position="177"/>
    </location>
</feature>
<dbReference type="InterPro" id="IPR025943">
    <property type="entry name" value="Sigma_54_int_dom_ATP-bd_2"/>
</dbReference>
<dbReference type="AlphaFoldDB" id="A0AA35G709"/>
<dbReference type="RefSeq" id="WP_264843690.1">
    <property type="nucleotide sequence ID" value="NZ_AP025628.1"/>
</dbReference>
<sequence length="271" mass="29619">MTPGHRAGTRPPEAEFFGYAPGAFTGASSKGRLGKFDLADGGTLFLDEIGDMSPHLQAKLLRVLQEGEFYRVGGVEPVRVDVRIIAATNQPLEEKVARGEFRADLLYRLNVISFTLPPLRERPEDVEVLARRFIAELNPLLGTTVAGVSEAALEAMRRYTWPGNVRELRNVIERAMVFCESGEIGPGDLPEEIAAAVSRSGLAVRLEQEGPARTAGPPRIVEAVEAAEREAILAALRQSGGNRVRAARLLGMSRSAFYQRLRRYRLLGGPS</sequence>
<dbReference type="GO" id="GO:0043565">
    <property type="term" value="F:sequence-specific DNA binding"/>
    <property type="evidence" value="ECO:0007669"/>
    <property type="project" value="InterPro"/>
</dbReference>
<dbReference type="InterPro" id="IPR058031">
    <property type="entry name" value="AAA_lid_NorR"/>
</dbReference>